<organism evidence="5 6">
    <name type="scientific">Polaromonas aquatica</name>
    <dbReference type="NCBI Taxonomy" id="332657"/>
    <lineage>
        <taxon>Bacteria</taxon>
        <taxon>Pseudomonadati</taxon>
        <taxon>Pseudomonadota</taxon>
        <taxon>Betaproteobacteria</taxon>
        <taxon>Burkholderiales</taxon>
        <taxon>Comamonadaceae</taxon>
        <taxon>Polaromonas</taxon>
    </lineage>
</organism>
<dbReference type="InterPro" id="IPR014748">
    <property type="entry name" value="Enoyl-CoA_hydra_C"/>
</dbReference>
<comment type="caution">
    <text evidence="5">The sequence shown here is derived from an EMBL/GenBank/DDBJ whole genome shotgun (WGS) entry which is preliminary data.</text>
</comment>
<name>A0ABW1U1W5_9BURK</name>
<dbReference type="RefSeq" id="WP_371438111.1">
    <property type="nucleotide sequence ID" value="NZ_JBHSRS010000083.1"/>
</dbReference>
<comment type="subcellular location">
    <subcellularLocation>
        <location evidence="1">Peroxisome</location>
    </subcellularLocation>
</comment>
<evidence type="ECO:0000256" key="4">
    <source>
        <dbReference type="ARBA" id="ARBA00023235"/>
    </source>
</evidence>
<dbReference type="PANTHER" id="PTHR43684">
    <property type="match status" value="1"/>
</dbReference>
<evidence type="ECO:0000256" key="3">
    <source>
        <dbReference type="ARBA" id="ARBA00023140"/>
    </source>
</evidence>
<dbReference type="Gene3D" id="3.90.226.10">
    <property type="entry name" value="2-enoyl-CoA Hydratase, Chain A, domain 1"/>
    <property type="match status" value="1"/>
</dbReference>
<evidence type="ECO:0000256" key="1">
    <source>
        <dbReference type="ARBA" id="ARBA00004275"/>
    </source>
</evidence>
<protein>
    <submittedName>
        <fullName evidence="5">Enoyl-CoA hydratase/isomerase family protein</fullName>
    </submittedName>
</protein>
<evidence type="ECO:0000256" key="2">
    <source>
        <dbReference type="ARBA" id="ARBA00005254"/>
    </source>
</evidence>
<keyword evidence="6" id="KW-1185">Reference proteome</keyword>
<accession>A0ABW1U1W5</accession>
<keyword evidence="4" id="KW-0413">Isomerase</keyword>
<dbReference type="Proteomes" id="UP001596270">
    <property type="component" value="Unassembled WGS sequence"/>
</dbReference>
<dbReference type="PANTHER" id="PTHR43684:SF1">
    <property type="entry name" value="ENOYL-COA DELTA ISOMERASE 2"/>
    <property type="match status" value="1"/>
</dbReference>
<proteinExistence type="inferred from homology"/>
<dbReference type="EMBL" id="JBHSRS010000083">
    <property type="protein sequence ID" value="MFC6283485.1"/>
    <property type="molecule type" value="Genomic_DNA"/>
</dbReference>
<evidence type="ECO:0000313" key="5">
    <source>
        <dbReference type="EMBL" id="MFC6283485.1"/>
    </source>
</evidence>
<reference evidence="6" key="1">
    <citation type="journal article" date="2019" name="Int. J. Syst. Evol. Microbiol.">
        <title>The Global Catalogue of Microorganisms (GCM) 10K type strain sequencing project: providing services to taxonomists for standard genome sequencing and annotation.</title>
        <authorList>
            <consortium name="The Broad Institute Genomics Platform"/>
            <consortium name="The Broad Institute Genome Sequencing Center for Infectious Disease"/>
            <person name="Wu L."/>
            <person name="Ma J."/>
        </authorList>
    </citation>
    <scope>NUCLEOTIDE SEQUENCE [LARGE SCALE GENOMIC DNA]</scope>
    <source>
        <strain evidence="6">CCUG 39402</strain>
    </source>
</reference>
<dbReference type="Gene3D" id="1.10.12.10">
    <property type="entry name" value="Lyase 2-enoyl-coa Hydratase, Chain A, domain 2"/>
    <property type="match status" value="1"/>
</dbReference>
<dbReference type="InterPro" id="IPR029045">
    <property type="entry name" value="ClpP/crotonase-like_dom_sf"/>
</dbReference>
<evidence type="ECO:0000313" key="6">
    <source>
        <dbReference type="Proteomes" id="UP001596270"/>
    </source>
</evidence>
<dbReference type="InterPro" id="IPR001753">
    <property type="entry name" value="Enoyl-CoA_hydra/iso"/>
</dbReference>
<comment type="similarity">
    <text evidence="2">Belongs to the enoyl-CoA hydratase/isomerase family.</text>
</comment>
<dbReference type="CDD" id="cd06558">
    <property type="entry name" value="crotonase-like"/>
    <property type="match status" value="1"/>
</dbReference>
<dbReference type="SUPFAM" id="SSF52096">
    <property type="entry name" value="ClpP/crotonase"/>
    <property type="match status" value="1"/>
</dbReference>
<sequence length="263" mass="28230">MNKASTIHIEMQAGLAIVSLTQPERGNPIDSDLARDFRQAIQQLWDTPGLRAVLLRAEGENFSFGGDIKMFYPERANMAPLLRSWTADMHMGLQRAWQLPVPVVVAVQGWALGAGTALLAGCDMVLAGESARIGSAFAKIGFSCDSGSSVTLTARMGVARARRFVLMREVLGSQEALQAGLADRVVPDAELQAQALALAQEFAAGPTVAYGEIKRLFLRAGSAQLEAQLEDEAMTLARVSVTADAREGISAQVERRKAVFRGC</sequence>
<dbReference type="Pfam" id="PF00378">
    <property type="entry name" value="ECH_1"/>
    <property type="match status" value="1"/>
</dbReference>
<gene>
    <name evidence="5" type="ORF">ACFQND_19835</name>
</gene>
<keyword evidence="3" id="KW-0576">Peroxisome</keyword>
<dbReference type="InterPro" id="IPR051053">
    <property type="entry name" value="ECH/Chromodomain_protein"/>
</dbReference>